<evidence type="ECO:0000313" key="4">
    <source>
        <dbReference type="Proteomes" id="UP000758155"/>
    </source>
</evidence>
<gene>
    <name evidence="3" type="ORF">E8E12_009959</name>
</gene>
<proteinExistence type="predicted"/>
<feature type="signal peptide" evidence="2">
    <location>
        <begin position="1"/>
        <end position="19"/>
    </location>
</feature>
<dbReference type="Pfam" id="PF14269">
    <property type="entry name" value="Arylsulfotran_2"/>
    <property type="match status" value="1"/>
</dbReference>
<evidence type="ECO:0000313" key="3">
    <source>
        <dbReference type="EMBL" id="KAF3046474.1"/>
    </source>
</evidence>
<evidence type="ECO:0000256" key="2">
    <source>
        <dbReference type="SAM" id="SignalP"/>
    </source>
</evidence>
<dbReference type="OrthoDB" id="5427350at2759"/>
<organism evidence="3 4">
    <name type="scientific">Didymella heteroderae</name>
    <dbReference type="NCBI Taxonomy" id="1769908"/>
    <lineage>
        <taxon>Eukaryota</taxon>
        <taxon>Fungi</taxon>
        <taxon>Dikarya</taxon>
        <taxon>Ascomycota</taxon>
        <taxon>Pezizomycotina</taxon>
        <taxon>Dothideomycetes</taxon>
        <taxon>Pleosporomycetidae</taxon>
        <taxon>Pleosporales</taxon>
        <taxon>Pleosporineae</taxon>
        <taxon>Didymellaceae</taxon>
        <taxon>Didymella</taxon>
    </lineage>
</organism>
<accession>A0A9P5C4G0</accession>
<dbReference type="PANTHER" id="PTHR35340:SF5">
    <property type="entry name" value="ASST-DOMAIN-CONTAINING PROTEIN"/>
    <property type="match status" value="1"/>
</dbReference>
<dbReference type="AlphaFoldDB" id="A0A9P5C4G0"/>
<dbReference type="InterPro" id="IPR039535">
    <property type="entry name" value="ASST-like"/>
</dbReference>
<keyword evidence="2" id="KW-0732">Signal</keyword>
<sequence length="572" mass="62861">MRLLATTTGLLGLLPAVYCQDSVSYDFDTYGAGDAKGTPAQSYTSNTNVKPPQMQINKNQSGLADGYVFLGMDGEPTSGQNWPTIYDFSQDMMGSLVWTANYTEPFDFKTQTYKGQPVLTFWSGELLNGFGRGSYYVLNQSYVEIAHFQANRFGNNMGDIHEFTITSNDTALVPIYHAIPWDLTETGGIEDGWLFENTFQEINIETRETVFEWNASTHVGIKESYNSLPEDVGRAQDSPWDYFHINSIQKDAAGDYLVSARVINCVYKISGEDGHIIWRLGGKQSDFDIDDDAVFAFQHDARWVDTKNQNQITLFDNGPTGDVAFSRGLLLDVDTNTKKVTLSREFVNTAKTFATFEGSLQSLQLPDGNTNYLVGYGSQPFFAELNAQGEVLLDAQFGKTNAVNSYRAYKLPWQGKPLTKPDVHWDKNRSRAYFSWNGQTECENWVVYTANVSDSRVWTNVTSARRTGFETTFELNGSQLKAYVRGKAVDGDGNVLGWTQASDGEQLFDAPEDVQENGSLLPLTASSTAPSSAATSSAATSSSTGVAARATHGSMESVYAAAVVVAGGLALI</sequence>
<feature type="region of interest" description="Disordered" evidence="1">
    <location>
        <begin position="522"/>
        <end position="544"/>
    </location>
</feature>
<feature type="compositionally biased region" description="Low complexity" evidence="1">
    <location>
        <begin position="524"/>
        <end position="544"/>
    </location>
</feature>
<feature type="chain" id="PRO_5040415522" description="ASST-domain-containing protein" evidence="2">
    <location>
        <begin position="20"/>
        <end position="572"/>
    </location>
</feature>
<comment type="caution">
    <text evidence="3">The sequence shown here is derived from an EMBL/GenBank/DDBJ whole genome shotgun (WGS) entry which is preliminary data.</text>
</comment>
<reference evidence="3" key="1">
    <citation type="submission" date="2019-04" db="EMBL/GenBank/DDBJ databases">
        <title>Sequencing of skin fungus with MAO and IRED activity.</title>
        <authorList>
            <person name="Marsaioli A.J."/>
            <person name="Bonatto J.M.C."/>
            <person name="Reis Junior O."/>
        </authorList>
    </citation>
    <scope>NUCLEOTIDE SEQUENCE</scope>
    <source>
        <strain evidence="3">28M1</strain>
    </source>
</reference>
<keyword evidence="4" id="KW-1185">Reference proteome</keyword>
<protein>
    <recommendedName>
        <fullName evidence="5">ASST-domain-containing protein</fullName>
    </recommendedName>
</protein>
<dbReference type="Proteomes" id="UP000758155">
    <property type="component" value="Unassembled WGS sequence"/>
</dbReference>
<dbReference type="PANTHER" id="PTHR35340">
    <property type="entry name" value="PQQ ENZYME REPEAT PROTEIN-RELATED"/>
    <property type="match status" value="1"/>
</dbReference>
<evidence type="ECO:0008006" key="5">
    <source>
        <dbReference type="Google" id="ProtNLM"/>
    </source>
</evidence>
<evidence type="ECO:0000256" key="1">
    <source>
        <dbReference type="SAM" id="MobiDB-lite"/>
    </source>
</evidence>
<dbReference type="EMBL" id="SWKV01000004">
    <property type="protein sequence ID" value="KAF3046474.1"/>
    <property type="molecule type" value="Genomic_DNA"/>
</dbReference>
<name>A0A9P5C4G0_9PLEO</name>
<dbReference type="InterPro" id="IPR053143">
    <property type="entry name" value="Arylsulfate_ST"/>
</dbReference>